<name>A0AAF0QK71_SOLVR</name>
<gene>
    <name evidence="1" type="ORF">MTR67_018181</name>
</gene>
<dbReference type="Proteomes" id="UP001234989">
    <property type="component" value="Chromosome 4"/>
</dbReference>
<proteinExistence type="predicted"/>
<dbReference type="AlphaFoldDB" id="A0AAF0QK71"/>
<feature type="non-terminal residue" evidence="1">
    <location>
        <position position="24"/>
    </location>
</feature>
<dbReference type="EMBL" id="CP133615">
    <property type="protein sequence ID" value="WMV24796.1"/>
    <property type="molecule type" value="Genomic_DNA"/>
</dbReference>
<protein>
    <submittedName>
        <fullName evidence="1">Uncharacterized protein</fullName>
    </submittedName>
</protein>
<evidence type="ECO:0000313" key="2">
    <source>
        <dbReference type="Proteomes" id="UP001234989"/>
    </source>
</evidence>
<organism evidence="1 2">
    <name type="scientific">Solanum verrucosum</name>
    <dbReference type="NCBI Taxonomy" id="315347"/>
    <lineage>
        <taxon>Eukaryota</taxon>
        <taxon>Viridiplantae</taxon>
        <taxon>Streptophyta</taxon>
        <taxon>Embryophyta</taxon>
        <taxon>Tracheophyta</taxon>
        <taxon>Spermatophyta</taxon>
        <taxon>Magnoliopsida</taxon>
        <taxon>eudicotyledons</taxon>
        <taxon>Gunneridae</taxon>
        <taxon>Pentapetalae</taxon>
        <taxon>asterids</taxon>
        <taxon>lamiids</taxon>
        <taxon>Solanales</taxon>
        <taxon>Solanaceae</taxon>
        <taxon>Solanoideae</taxon>
        <taxon>Solaneae</taxon>
        <taxon>Solanum</taxon>
    </lineage>
</organism>
<evidence type="ECO:0000313" key="1">
    <source>
        <dbReference type="EMBL" id="WMV24796.1"/>
    </source>
</evidence>
<reference evidence="1" key="1">
    <citation type="submission" date="2023-08" db="EMBL/GenBank/DDBJ databases">
        <title>A de novo genome assembly of Solanum verrucosum Schlechtendal, a Mexican diploid species geographically isolated from the other diploid A-genome species in potato relatives.</title>
        <authorList>
            <person name="Hosaka K."/>
        </authorList>
    </citation>
    <scope>NUCLEOTIDE SEQUENCE</scope>
    <source>
        <tissue evidence="1">Young leaves</tissue>
    </source>
</reference>
<keyword evidence="2" id="KW-1185">Reference proteome</keyword>
<accession>A0AAF0QK71</accession>
<sequence length="24" mass="2714">MVMTTSRGKARGIALAWWGYCKVK</sequence>